<evidence type="ECO:0000256" key="10">
    <source>
        <dbReference type="SAM" id="Coils"/>
    </source>
</evidence>
<dbReference type="PANTHER" id="PTHR43493">
    <property type="entry name" value="DNA GYRASE/TOPOISOMERASE SUBUNIT A"/>
    <property type="match status" value="1"/>
</dbReference>
<dbReference type="InterPro" id="IPR005743">
    <property type="entry name" value="GyrA"/>
</dbReference>
<dbReference type="NCBIfam" id="NF004043">
    <property type="entry name" value="PRK05560.1"/>
    <property type="match status" value="1"/>
</dbReference>
<protein>
    <recommendedName>
        <fullName evidence="8">DNA gyrase subunit A</fullName>
        <ecNumber evidence="8">5.6.2.2</ecNumber>
    </recommendedName>
</protein>
<dbReference type="CDD" id="cd00187">
    <property type="entry name" value="TOP4c"/>
    <property type="match status" value="1"/>
</dbReference>
<evidence type="ECO:0000256" key="4">
    <source>
        <dbReference type="ARBA" id="ARBA00022840"/>
    </source>
</evidence>
<feature type="short sequence motif" description="GyrA-box" evidence="8">
    <location>
        <begin position="526"/>
        <end position="532"/>
    </location>
</feature>
<accession>A0ABW9GZL9</accession>
<name>A0ABW9GZL9_9FIRM</name>
<comment type="function">
    <text evidence="8">A type II topoisomerase that negatively supercoils closed circular double-stranded (ds) DNA in an ATP-dependent manner to modulate DNA topology and maintain chromosomes in an underwound state. Negative supercoiling favors strand separation, and DNA replication, transcription, recombination and repair, all of which involve strand separation. Also able to catalyze the interconversion of other topological isomers of dsDNA rings, including catenanes and knotted rings. Type II topoisomerases break and join 2 DNA strands simultaneously in an ATP-dependent manner.</text>
</comment>
<dbReference type="InterPro" id="IPR013757">
    <property type="entry name" value="Topo_IIA_A_a_sf"/>
</dbReference>
<evidence type="ECO:0000256" key="5">
    <source>
        <dbReference type="ARBA" id="ARBA00023029"/>
    </source>
</evidence>
<evidence type="ECO:0000313" key="13">
    <source>
        <dbReference type="Proteomes" id="UP001631949"/>
    </source>
</evidence>
<keyword evidence="3 8" id="KW-0547">Nucleotide-binding</keyword>
<evidence type="ECO:0000256" key="7">
    <source>
        <dbReference type="ARBA" id="ARBA00023235"/>
    </source>
</evidence>
<dbReference type="SUPFAM" id="SSF101904">
    <property type="entry name" value="GyrA/ParC C-terminal domain-like"/>
    <property type="match status" value="1"/>
</dbReference>
<organism evidence="12 13">
    <name type="scientific">Peptococcus simiae</name>
    <dbReference type="NCBI Taxonomy" id="1643805"/>
    <lineage>
        <taxon>Bacteria</taxon>
        <taxon>Bacillati</taxon>
        <taxon>Bacillota</taxon>
        <taxon>Clostridia</taxon>
        <taxon>Eubacteriales</taxon>
        <taxon>Peptococcaceae</taxon>
        <taxon>Peptococcus</taxon>
    </lineage>
</organism>
<dbReference type="SMART" id="SM00434">
    <property type="entry name" value="TOP4c"/>
    <property type="match status" value="1"/>
</dbReference>
<proteinExistence type="inferred from homology"/>
<dbReference type="Pfam" id="PF00521">
    <property type="entry name" value="DNA_topoisoIV"/>
    <property type="match status" value="1"/>
</dbReference>
<evidence type="ECO:0000256" key="6">
    <source>
        <dbReference type="ARBA" id="ARBA00023125"/>
    </source>
</evidence>
<evidence type="ECO:0000256" key="2">
    <source>
        <dbReference type="ARBA" id="ARBA00008263"/>
    </source>
</evidence>
<evidence type="ECO:0000256" key="8">
    <source>
        <dbReference type="HAMAP-Rule" id="MF_01897"/>
    </source>
</evidence>
<keyword evidence="10" id="KW-0175">Coiled coil</keyword>
<keyword evidence="5 8" id="KW-0799">Topoisomerase</keyword>
<dbReference type="InterPro" id="IPR002205">
    <property type="entry name" value="Topo_IIA_dom_A"/>
</dbReference>
<dbReference type="Pfam" id="PF03989">
    <property type="entry name" value="DNA_gyraseA_C"/>
    <property type="match status" value="6"/>
</dbReference>
<keyword evidence="13" id="KW-1185">Reference proteome</keyword>
<dbReference type="PANTHER" id="PTHR43493:SF5">
    <property type="entry name" value="DNA GYRASE SUBUNIT A, CHLOROPLASTIC_MITOCHONDRIAL"/>
    <property type="match status" value="1"/>
</dbReference>
<comment type="catalytic activity">
    <reaction evidence="1 8 9">
        <text>ATP-dependent breakage, passage and rejoining of double-stranded DNA.</text>
        <dbReference type="EC" id="5.6.2.2"/>
    </reaction>
</comment>
<comment type="miscellaneous">
    <text evidence="8">Few gyrases are as efficient as E.coli at forming negative supercoils. Not all organisms have 2 type II topoisomerases; in organisms with a single type II topoisomerase this enzyme also has to decatenate newly replicated chromosomes.</text>
</comment>
<sequence>MENYTHGSIRPIHLVEEMKTSFLDYSMSVITSRALPDVRDGLKPVHRRILFGMHKAGFTPDKPTVKSANIVGYVLGHLHPHGDSACYDAMVRMEQPFAMRYPLVDGQGNFGNIDGYQAAAMRYTEARMSRLAREMLRDIDKETVDYTPNYDNTMEEPVVLPARFPNLLVNGSSGIAVGMATNMPPHNLRNVTDAVLAMIEDPEVSDETLYQKIKGPDFPTGAIIMGTDGIRNAYKTGRGSITVRARTGIEKMSGGKHRIVVTEIPYQVNKARLITKIAELTRDKVLDGITDLRDESDRKGLRIVVELRRDVNPRVMLNQLFKHTQLQENFGVINLALVGGEPKILNLRQMLAYYLDHQENIIIRRTKFDLRKAEERAHIVEGLKIAVDNIDEVIRIIRSSYDDAESKARLGEAFGLSDRQAQAVIEMQLRRLQGLNVTKLEEELAELRERIAYYKSILADINLVRQIIAEELSEIADKYGDDRRTEISLDDQDMDIYDLIADEDMVITLSHDGYIKRMPMDTYKSQKRGGRGVSSAKMKEEDWIEEIFITTTHHQLLFFTNTGRVLRLRAFDIPESSRTGKGMAIINLLNLNQGEKVATVIALRDFDDRYLTAVTKLGKVKKTALKDYDTNRKDGILAIRLDDGDEVVAVKLTAGHDELIIVTEGGYAIRFNEEDVRPTGRYTAGVIGIKLAQGDQVINMDIVQEDASLLVITEKGFGKRTKLTEYNLQNRGGKGVFTVKLGKRGQRLVQALVVRDGEEVMTISREGTLIRFAVNDISQTGRATQGVTMMHLEGDDEVVGMARIIEEED</sequence>
<dbReference type="GO" id="GO:0003918">
    <property type="term" value="F:DNA topoisomerase type II (double strand cut, ATP-hydrolyzing) activity"/>
    <property type="evidence" value="ECO:0007669"/>
    <property type="project" value="UniProtKB-EC"/>
</dbReference>
<dbReference type="Gene3D" id="2.120.10.90">
    <property type="entry name" value="DNA gyrase/topoisomerase IV, subunit A, C-terminal"/>
    <property type="match status" value="1"/>
</dbReference>
<evidence type="ECO:0000256" key="1">
    <source>
        <dbReference type="ARBA" id="ARBA00000185"/>
    </source>
</evidence>
<comment type="caution">
    <text evidence="12">The sequence shown here is derived from an EMBL/GenBank/DDBJ whole genome shotgun (WGS) entry which is preliminary data.</text>
</comment>
<gene>
    <name evidence="8 12" type="primary">gyrA</name>
    <name evidence="12" type="ORF">ACKQTC_06405</name>
</gene>
<dbReference type="Proteomes" id="UP001631949">
    <property type="component" value="Unassembled WGS sequence"/>
</dbReference>
<evidence type="ECO:0000256" key="3">
    <source>
        <dbReference type="ARBA" id="ARBA00022741"/>
    </source>
</evidence>
<dbReference type="InterPro" id="IPR013758">
    <property type="entry name" value="Topo_IIA_A/C_ab"/>
</dbReference>
<comment type="subcellular location">
    <subcellularLocation>
        <location evidence="8">Cytoplasm</location>
    </subcellularLocation>
</comment>
<keyword evidence="4 8" id="KW-0067">ATP-binding</keyword>
<dbReference type="NCBIfam" id="NF004044">
    <property type="entry name" value="PRK05561.1"/>
    <property type="match status" value="1"/>
</dbReference>
<dbReference type="Gene3D" id="3.30.1360.40">
    <property type="match status" value="1"/>
</dbReference>
<feature type="active site" description="O-(5'-phospho-DNA)-tyrosine intermediate" evidence="8 9">
    <location>
        <position position="123"/>
    </location>
</feature>
<comment type="subunit">
    <text evidence="8">Heterotetramer, composed of two GyrA and two GyrB chains. In the heterotetramer, GyrA contains the active site tyrosine that forms a transient covalent intermediate with DNA, while GyrB binds cofactors and catalyzes ATP hydrolysis.</text>
</comment>
<keyword evidence="6 8" id="KW-0238">DNA-binding</keyword>
<evidence type="ECO:0000256" key="9">
    <source>
        <dbReference type="PROSITE-ProRule" id="PRU01384"/>
    </source>
</evidence>
<dbReference type="SUPFAM" id="SSF56719">
    <property type="entry name" value="Type II DNA topoisomerase"/>
    <property type="match status" value="1"/>
</dbReference>
<keyword evidence="7 8" id="KW-0413">Isomerase</keyword>
<dbReference type="InterPro" id="IPR050220">
    <property type="entry name" value="Type_II_DNA_Topoisomerases"/>
</dbReference>
<feature type="domain" description="Topo IIA-type catalytic" evidence="11">
    <location>
        <begin position="35"/>
        <end position="499"/>
    </location>
</feature>
<dbReference type="PROSITE" id="PS52040">
    <property type="entry name" value="TOPO_IIA"/>
    <property type="match status" value="1"/>
</dbReference>
<dbReference type="HAMAP" id="MF_01897">
    <property type="entry name" value="GyrA"/>
    <property type="match status" value="1"/>
</dbReference>
<dbReference type="RefSeq" id="WP_408977606.1">
    <property type="nucleotide sequence ID" value="NZ_JBJUVG010000008.1"/>
</dbReference>
<dbReference type="EMBL" id="JBJUVG010000008">
    <property type="protein sequence ID" value="MFM9413993.1"/>
    <property type="molecule type" value="Genomic_DNA"/>
</dbReference>
<dbReference type="InterPro" id="IPR013760">
    <property type="entry name" value="Topo_IIA-like_dom_sf"/>
</dbReference>
<evidence type="ECO:0000259" key="11">
    <source>
        <dbReference type="PROSITE" id="PS52040"/>
    </source>
</evidence>
<dbReference type="Gene3D" id="3.90.199.10">
    <property type="entry name" value="Topoisomerase II, domain 5"/>
    <property type="match status" value="1"/>
</dbReference>
<dbReference type="NCBIfam" id="TIGR01063">
    <property type="entry name" value="gyrA"/>
    <property type="match status" value="1"/>
</dbReference>
<dbReference type="EC" id="5.6.2.2" evidence="8"/>
<dbReference type="InterPro" id="IPR006691">
    <property type="entry name" value="GyrA/parC_rep"/>
</dbReference>
<feature type="coiled-coil region" evidence="10">
    <location>
        <begin position="430"/>
        <end position="457"/>
    </location>
</feature>
<keyword evidence="8" id="KW-0963">Cytoplasm</keyword>
<evidence type="ECO:0000313" key="12">
    <source>
        <dbReference type="EMBL" id="MFM9413993.1"/>
    </source>
</evidence>
<dbReference type="InterPro" id="IPR035516">
    <property type="entry name" value="Gyrase/topoIV_suA_C"/>
</dbReference>
<comment type="similarity">
    <text evidence="2 8">Belongs to the type II topoisomerase GyrA/ParC subunit family.</text>
</comment>
<reference evidence="12 13" key="1">
    <citation type="journal article" date="2016" name="Int. J. Syst. Evol. Microbiol.">
        <title>Peptococcus simiae sp. nov., isolated from rhesus macaque faeces and emended description of the genus Peptococcus.</title>
        <authorList>
            <person name="Shkoporov A.N."/>
            <person name="Efimov B.A."/>
            <person name="Kondova I."/>
            <person name="Ouwerling B."/>
            <person name="Chaplin A.V."/>
            <person name="Shcherbakova V.A."/>
            <person name="Langermans J.A.M."/>
        </authorList>
    </citation>
    <scope>NUCLEOTIDE SEQUENCE [LARGE SCALE GENOMIC DNA]</scope>
    <source>
        <strain evidence="12 13">M108</strain>
    </source>
</reference>
<dbReference type="Gene3D" id="1.10.268.10">
    <property type="entry name" value="Topoisomerase, domain 3"/>
    <property type="match status" value="1"/>
</dbReference>